<dbReference type="PANTHER" id="PTHR43777:SF1">
    <property type="entry name" value="MOLYBDENUM COFACTOR CYTIDYLYLTRANSFERASE"/>
    <property type="match status" value="1"/>
</dbReference>
<dbReference type="AlphaFoldDB" id="A0A411HEV1"/>
<dbReference type="Proteomes" id="UP000291562">
    <property type="component" value="Chromosome"/>
</dbReference>
<dbReference type="EMBL" id="CP035704">
    <property type="protein sequence ID" value="QBB69012.1"/>
    <property type="molecule type" value="Genomic_DNA"/>
</dbReference>
<dbReference type="GO" id="GO:0016779">
    <property type="term" value="F:nucleotidyltransferase activity"/>
    <property type="evidence" value="ECO:0007669"/>
    <property type="project" value="UniProtKB-ARBA"/>
</dbReference>
<gene>
    <name evidence="3" type="ORF">ELE36_00675</name>
</gene>
<dbReference type="InterPro" id="IPR029044">
    <property type="entry name" value="Nucleotide-diphossugar_trans"/>
</dbReference>
<feature type="domain" description="MobA-like NTP transferase" evidence="2">
    <location>
        <begin position="9"/>
        <end position="167"/>
    </location>
</feature>
<dbReference type="SUPFAM" id="SSF53448">
    <property type="entry name" value="Nucleotide-diphospho-sugar transferases"/>
    <property type="match status" value="1"/>
</dbReference>
<organism evidence="3 4">
    <name type="scientific">Pseudolysobacter antarcticus</name>
    <dbReference type="NCBI Taxonomy" id="2511995"/>
    <lineage>
        <taxon>Bacteria</taxon>
        <taxon>Pseudomonadati</taxon>
        <taxon>Pseudomonadota</taxon>
        <taxon>Gammaproteobacteria</taxon>
        <taxon>Lysobacterales</taxon>
        <taxon>Rhodanobacteraceae</taxon>
        <taxon>Pseudolysobacter</taxon>
    </lineage>
</organism>
<evidence type="ECO:0000256" key="1">
    <source>
        <dbReference type="ARBA" id="ARBA00022842"/>
    </source>
</evidence>
<reference evidence="3 4" key="1">
    <citation type="submission" date="2019-01" db="EMBL/GenBank/DDBJ databases">
        <title>Pseudolysobacter antarctica gen. nov., sp. nov., isolated from Fildes Peninsula, Antarctica.</title>
        <authorList>
            <person name="Wei Z."/>
            <person name="Peng F."/>
        </authorList>
    </citation>
    <scope>NUCLEOTIDE SEQUENCE [LARGE SCALE GENOMIC DNA]</scope>
    <source>
        <strain evidence="3 4">AQ6-296</strain>
    </source>
</reference>
<dbReference type="KEGG" id="xbc:ELE36_00675"/>
<evidence type="ECO:0000313" key="3">
    <source>
        <dbReference type="EMBL" id="QBB69012.1"/>
    </source>
</evidence>
<keyword evidence="1" id="KW-0460">Magnesium</keyword>
<proteinExistence type="predicted"/>
<dbReference type="CDD" id="cd04182">
    <property type="entry name" value="GT_2_like_f"/>
    <property type="match status" value="1"/>
</dbReference>
<evidence type="ECO:0000259" key="2">
    <source>
        <dbReference type="Pfam" id="PF12804"/>
    </source>
</evidence>
<sequence length="193" mass="20800">MTEASRHAVIVLAAGGSSRLGQPKQLLFHEGETLLHRAARFAFATLPAEVVVVLGADASRMVLAIADLPIRALICENWRDGMGASLRCAVQALDANIDGVMVVLCDQPALTASHLITLRDVWHRNPLHAVASGYADTVGVPALLPRHWLDEKFLRGDQGARVLLHERKSEVTVIDSPALATDIDHTADLSALR</sequence>
<protein>
    <submittedName>
        <fullName evidence="3">Nucleotidyltransferase family protein</fullName>
    </submittedName>
</protein>
<dbReference type="Gene3D" id="3.90.550.10">
    <property type="entry name" value="Spore Coat Polysaccharide Biosynthesis Protein SpsA, Chain A"/>
    <property type="match status" value="1"/>
</dbReference>
<dbReference type="Pfam" id="PF12804">
    <property type="entry name" value="NTP_transf_3"/>
    <property type="match status" value="1"/>
</dbReference>
<name>A0A411HEV1_9GAMM</name>
<dbReference type="InterPro" id="IPR025877">
    <property type="entry name" value="MobA-like_NTP_Trfase"/>
</dbReference>
<dbReference type="RefSeq" id="WP_129831265.1">
    <property type="nucleotide sequence ID" value="NZ_CP035704.1"/>
</dbReference>
<dbReference type="OrthoDB" id="285216at2"/>
<keyword evidence="3" id="KW-0808">Transferase</keyword>
<keyword evidence="4" id="KW-1185">Reference proteome</keyword>
<evidence type="ECO:0000313" key="4">
    <source>
        <dbReference type="Proteomes" id="UP000291562"/>
    </source>
</evidence>
<dbReference type="PANTHER" id="PTHR43777">
    <property type="entry name" value="MOLYBDENUM COFACTOR CYTIDYLYLTRANSFERASE"/>
    <property type="match status" value="1"/>
</dbReference>
<accession>A0A411HEV1</accession>